<dbReference type="HAMAP" id="MF_00408">
    <property type="entry name" value="TATA_bind_prot_arch"/>
    <property type="match status" value="1"/>
</dbReference>
<dbReference type="GO" id="GO:0005634">
    <property type="term" value="C:nucleus"/>
    <property type="evidence" value="ECO:0007669"/>
    <property type="project" value="UniProtKB-SubCell"/>
</dbReference>
<dbReference type="InterPro" id="IPR012295">
    <property type="entry name" value="TBP_dom_sf"/>
</dbReference>
<dbReference type="FunFam" id="3.30.310.10:FF:000001">
    <property type="entry name" value="TATA-box-binding protein 2"/>
    <property type="match status" value="1"/>
</dbReference>
<dbReference type="InterPro" id="IPR033710">
    <property type="entry name" value="TBP_eukaryotic"/>
</dbReference>
<evidence type="ECO:0000313" key="13">
    <source>
        <dbReference type="Proteomes" id="UP001054837"/>
    </source>
</evidence>
<evidence type="ECO:0000313" key="12">
    <source>
        <dbReference type="EMBL" id="GIY80906.1"/>
    </source>
</evidence>
<evidence type="ECO:0000256" key="6">
    <source>
        <dbReference type="ARBA" id="ARBA00023242"/>
    </source>
</evidence>
<dbReference type="PANTHER" id="PTHR10126">
    <property type="entry name" value="TATA-BOX BINDING PROTEIN"/>
    <property type="match status" value="1"/>
</dbReference>
<dbReference type="AlphaFoldDB" id="A0AAV4WEF1"/>
<gene>
    <name evidence="12" type="primary">Tbp</name>
    <name evidence="12" type="ORF">CDAR_70591</name>
</gene>
<evidence type="ECO:0000256" key="1">
    <source>
        <dbReference type="ARBA" id="ARBA00004123"/>
    </source>
</evidence>
<name>A0AAV4WEF1_9ARAC</name>
<dbReference type="EMBL" id="BPLQ01014566">
    <property type="protein sequence ID" value="GIY80906.1"/>
    <property type="molecule type" value="Genomic_DNA"/>
</dbReference>
<evidence type="ECO:0000256" key="4">
    <source>
        <dbReference type="ARBA" id="ARBA00023125"/>
    </source>
</evidence>
<reference evidence="12 13" key="1">
    <citation type="submission" date="2021-06" db="EMBL/GenBank/DDBJ databases">
        <title>Caerostris darwini draft genome.</title>
        <authorList>
            <person name="Kono N."/>
            <person name="Arakawa K."/>
        </authorList>
    </citation>
    <scope>NUCLEOTIDE SEQUENCE [LARGE SCALE GENOMIC DNA]</scope>
</reference>
<dbReference type="Proteomes" id="UP001054837">
    <property type="component" value="Unassembled WGS sequence"/>
</dbReference>
<evidence type="ECO:0000256" key="2">
    <source>
        <dbReference type="ARBA" id="ARBA00005560"/>
    </source>
</evidence>
<dbReference type="SUPFAM" id="SSF55945">
    <property type="entry name" value="TATA-box binding protein-like"/>
    <property type="match status" value="2"/>
</dbReference>
<dbReference type="GO" id="GO:0001092">
    <property type="term" value="F:TFIIA-class transcription factor complex binding"/>
    <property type="evidence" value="ECO:0007669"/>
    <property type="project" value="UniProtKB-ARBA"/>
</dbReference>
<dbReference type="GO" id="GO:0000978">
    <property type="term" value="F:RNA polymerase II cis-regulatory region sequence-specific DNA binding"/>
    <property type="evidence" value="ECO:0007669"/>
    <property type="project" value="UniProtKB-ARBA"/>
</dbReference>
<comment type="caution">
    <text evidence="12">The sequence shown here is derived from an EMBL/GenBank/DDBJ whole genome shotgun (WGS) entry which is preliminary data.</text>
</comment>
<keyword evidence="13" id="KW-1185">Reference proteome</keyword>
<evidence type="ECO:0000256" key="3">
    <source>
        <dbReference type="ARBA" id="ARBA00021962"/>
    </source>
</evidence>
<accession>A0AAV4WEF1</accession>
<keyword evidence="6" id="KW-0539">Nucleus</keyword>
<sequence>MEVDQRNNVDDPNFEETNRQIEYTFLESPSSSTAVSIPQFASPVLPPKDSGIIPKVHNVVCSVDLGCKLELLKIALHLRNAEYNPRRFHAVIMRILDPKTACLIFRSGKIVVTGARSEDAAHLAARKYARLIQKLGFDVKFIDFKIQNMVASCDVKFPINIEQLYCSHCQFSSYEPELFPGLIYRLVKPRIVVLIFVSGKIVLTGGKSREEVKEGFELICIADDLVPLRVYYTAPAFFGRSALNIEMRKLVPFCCTVEEYSYQQINHTHPQNLQ</sequence>
<dbReference type="GO" id="GO:0006352">
    <property type="term" value="P:DNA-templated transcription initiation"/>
    <property type="evidence" value="ECO:0007669"/>
    <property type="project" value="InterPro"/>
</dbReference>
<dbReference type="Gene3D" id="3.30.310.10">
    <property type="entry name" value="TATA-Binding Protein"/>
    <property type="match status" value="2"/>
</dbReference>
<dbReference type="GO" id="GO:0042797">
    <property type="term" value="P:tRNA transcription by RNA polymerase III"/>
    <property type="evidence" value="ECO:0007669"/>
    <property type="project" value="UniProtKB-ARBA"/>
</dbReference>
<comment type="function">
    <text evidence="9">General transcription factor that functions at the core of the DNA-binding multiprotein factor TFIID. Binding of TFIID to the TATA box is the initial transcriptional step of the pre-initiation complex (PIC), playing a role in the activation of eukaryotic genes transcribed by RNA polymerase II.</text>
</comment>
<dbReference type="CDD" id="cd04516">
    <property type="entry name" value="TBP_eukaryotes"/>
    <property type="match status" value="1"/>
</dbReference>
<organism evidence="12 13">
    <name type="scientific">Caerostris darwini</name>
    <dbReference type="NCBI Taxonomy" id="1538125"/>
    <lineage>
        <taxon>Eukaryota</taxon>
        <taxon>Metazoa</taxon>
        <taxon>Ecdysozoa</taxon>
        <taxon>Arthropoda</taxon>
        <taxon>Chelicerata</taxon>
        <taxon>Arachnida</taxon>
        <taxon>Araneae</taxon>
        <taxon>Araneomorphae</taxon>
        <taxon>Entelegynae</taxon>
        <taxon>Araneoidea</taxon>
        <taxon>Araneidae</taxon>
        <taxon>Caerostris</taxon>
    </lineage>
</organism>
<proteinExistence type="inferred from homology"/>
<comment type="similarity">
    <text evidence="2">Belongs to the TBP family.</text>
</comment>
<evidence type="ECO:0000256" key="7">
    <source>
        <dbReference type="ARBA" id="ARBA00030739"/>
    </source>
</evidence>
<evidence type="ECO:0000256" key="10">
    <source>
        <dbReference type="ARBA" id="ARBA00042653"/>
    </source>
</evidence>
<dbReference type="InterPro" id="IPR000814">
    <property type="entry name" value="TBP"/>
</dbReference>
<dbReference type="FunFam" id="3.30.310.10:FF:000002">
    <property type="entry name" value="TATA-box-binding protein 2"/>
    <property type="match status" value="1"/>
</dbReference>
<comment type="subcellular location">
    <subcellularLocation>
        <location evidence="1">Nucleus</location>
    </subcellularLocation>
</comment>
<dbReference type="GO" id="GO:0000992">
    <property type="term" value="F:RNA polymerase III cis-regulatory region sequence-specific DNA binding"/>
    <property type="evidence" value="ECO:0007669"/>
    <property type="project" value="UniProtKB-ARBA"/>
</dbReference>
<dbReference type="PRINTS" id="PR00686">
    <property type="entry name" value="TIFACTORIID"/>
</dbReference>
<evidence type="ECO:0000256" key="8">
    <source>
        <dbReference type="ARBA" id="ARBA00033017"/>
    </source>
</evidence>
<keyword evidence="5" id="KW-0804">Transcription</keyword>
<dbReference type="Pfam" id="PF00352">
    <property type="entry name" value="TBP"/>
    <property type="match status" value="2"/>
</dbReference>
<evidence type="ECO:0000256" key="9">
    <source>
        <dbReference type="ARBA" id="ARBA00037612"/>
    </source>
</evidence>
<protein>
    <recommendedName>
        <fullName evidence="3">TATA-box-binding protein</fullName>
    </recommendedName>
    <alternativeName>
        <fullName evidence="7">TATA sequence-binding protein</fullName>
    </alternativeName>
    <alternativeName>
        <fullName evidence="10">TATA-binding factor</fullName>
    </alternativeName>
    <alternativeName>
        <fullName evidence="8">TATA-box factor</fullName>
    </alternativeName>
    <alternativeName>
        <fullName evidence="11">Transcription initiation factor TFIID TBP subunit</fullName>
    </alternativeName>
</protein>
<keyword evidence="4" id="KW-0238">DNA-binding</keyword>
<evidence type="ECO:0000256" key="5">
    <source>
        <dbReference type="ARBA" id="ARBA00023163"/>
    </source>
</evidence>
<evidence type="ECO:0000256" key="11">
    <source>
        <dbReference type="ARBA" id="ARBA00042691"/>
    </source>
</evidence>